<reference evidence="2 3" key="1">
    <citation type="journal article" date="2019" name="Sci. Rep.">
        <title>Orb-weaving spider Araneus ventricosus genome elucidates the spidroin gene catalogue.</title>
        <authorList>
            <person name="Kono N."/>
            <person name="Nakamura H."/>
            <person name="Ohtoshi R."/>
            <person name="Moran D.A.P."/>
            <person name="Shinohara A."/>
            <person name="Yoshida Y."/>
            <person name="Fujiwara M."/>
            <person name="Mori M."/>
            <person name="Tomita M."/>
            <person name="Arakawa K."/>
        </authorList>
    </citation>
    <scope>NUCLEOTIDE SEQUENCE [LARGE SCALE GENOMIC DNA]</scope>
</reference>
<keyword evidence="3" id="KW-1185">Reference proteome</keyword>
<name>A0A4Y2BFZ6_ARAVE</name>
<gene>
    <name evidence="2" type="ORF">AVEN_13941_1</name>
</gene>
<protein>
    <submittedName>
        <fullName evidence="2">Uncharacterized protein</fullName>
    </submittedName>
</protein>
<sequence>MNAEKGPTSIDEINTTTEKRLDQQYEAFERLVKNEKEYMFLMSRRYIKMLRRALAFSRIIDGTVFDEHNIMKTKKGYLDGMLYNFDIPLKFVEYLQNIIFIGIEPQKDRLECFYKMEYNDSTQTEDLIQRDSGDPTDNNVHESGNQTRQKIRNEEPMDDTVNESVNQIQPERRNEVPGNTLERATVIQQNIANLNQQQIPVLNNPIAGGFNIENDITKFDDLDVSKLWHTAALRLKRLHDRGIISEEAVGSGLNDPNAAVLNAQATAELNYPNAAGGFDGEATAEFNNENATGFDDPNAATGFDAQATGDFNIKNDNTELFNDQAAGVLKHPAIKKFKK</sequence>
<dbReference type="AlphaFoldDB" id="A0A4Y2BFZ6"/>
<dbReference type="EMBL" id="BGPR01083380">
    <property type="protein sequence ID" value="GBL91140.1"/>
    <property type="molecule type" value="Genomic_DNA"/>
</dbReference>
<comment type="caution">
    <text evidence="2">The sequence shown here is derived from an EMBL/GenBank/DDBJ whole genome shotgun (WGS) entry which is preliminary data.</text>
</comment>
<evidence type="ECO:0000256" key="1">
    <source>
        <dbReference type="SAM" id="MobiDB-lite"/>
    </source>
</evidence>
<evidence type="ECO:0000313" key="3">
    <source>
        <dbReference type="Proteomes" id="UP000499080"/>
    </source>
</evidence>
<proteinExistence type="predicted"/>
<organism evidence="2 3">
    <name type="scientific">Araneus ventricosus</name>
    <name type="common">Orbweaver spider</name>
    <name type="synonym">Epeira ventricosa</name>
    <dbReference type="NCBI Taxonomy" id="182803"/>
    <lineage>
        <taxon>Eukaryota</taxon>
        <taxon>Metazoa</taxon>
        <taxon>Ecdysozoa</taxon>
        <taxon>Arthropoda</taxon>
        <taxon>Chelicerata</taxon>
        <taxon>Arachnida</taxon>
        <taxon>Araneae</taxon>
        <taxon>Araneomorphae</taxon>
        <taxon>Entelegynae</taxon>
        <taxon>Araneoidea</taxon>
        <taxon>Araneidae</taxon>
        <taxon>Araneus</taxon>
    </lineage>
</organism>
<feature type="region of interest" description="Disordered" evidence="1">
    <location>
        <begin position="127"/>
        <end position="160"/>
    </location>
</feature>
<dbReference type="Proteomes" id="UP000499080">
    <property type="component" value="Unassembled WGS sequence"/>
</dbReference>
<accession>A0A4Y2BFZ6</accession>
<feature type="compositionally biased region" description="Polar residues" evidence="1">
    <location>
        <begin position="135"/>
        <end position="148"/>
    </location>
</feature>
<evidence type="ECO:0000313" key="2">
    <source>
        <dbReference type="EMBL" id="GBL91140.1"/>
    </source>
</evidence>